<dbReference type="Pfam" id="PF21082">
    <property type="entry name" value="MS_channel_3rd"/>
    <property type="match status" value="1"/>
</dbReference>
<organism evidence="12 13">
    <name type="scientific">Pikeienuella piscinae</name>
    <dbReference type="NCBI Taxonomy" id="2748098"/>
    <lineage>
        <taxon>Bacteria</taxon>
        <taxon>Pseudomonadati</taxon>
        <taxon>Pseudomonadota</taxon>
        <taxon>Alphaproteobacteria</taxon>
        <taxon>Rhodobacterales</taxon>
        <taxon>Paracoccaceae</taxon>
        <taxon>Pikeienuella</taxon>
    </lineage>
</organism>
<feature type="transmembrane region" description="Helical" evidence="8">
    <location>
        <begin position="595"/>
        <end position="618"/>
    </location>
</feature>
<dbReference type="Gene3D" id="1.10.287.1260">
    <property type="match status" value="1"/>
</dbReference>
<feature type="domain" description="Mechanosensitive ion channel MscS C-terminal" evidence="11">
    <location>
        <begin position="715"/>
        <end position="797"/>
    </location>
</feature>
<dbReference type="InterPro" id="IPR011066">
    <property type="entry name" value="MscS_channel_C_sf"/>
</dbReference>
<reference evidence="12 13" key="1">
    <citation type="submission" date="2020-02" db="EMBL/GenBank/DDBJ databases">
        <title>complete genome sequence of Rhodobacteraceae bacterium.</title>
        <authorList>
            <person name="Park J."/>
            <person name="Kim Y.-S."/>
            <person name="Kim K.-H."/>
        </authorList>
    </citation>
    <scope>NUCLEOTIDE SEQUENCE [LARGE SCALE GENOMIC DNA]</scope>
    <source>
        <strain evidence="12 13">RR4-56</strain>
    </source>
</reference>
<feature type="transmembrane region" description="Helical" evidence="8">
    <location>
        <begin position="506"/>
        <end position="530"/>
    </location>
</feature>
<sequence length="845" mass="89266">MKPDPERCADGVGRTVRAAASAVIGLWLAFLVVASVAAQQLPEDFLSSVQKMEESSHSEVWSEWDRQAEKAEAAIDSGEGAGPEFDAIRSDLEAQKTNGKAISEAAETAITRLTREQSALGPPPADGETESVDAAKLRGELAQRITGARALQVRAERAINRADELLARLTGVAQRHFLEQMTTLGPSPANPANWLAAFEAGRDALGRLAAEAARNFDDPTERGILRERAPIAIVAFLFAGAFGFGLRGLVMALMRRAAQSAGGRARRLLLGIGAALARFITLLLIAVTLLVGVVSLGLFDVVGEAILKGAMSGFAQFIAIFVMAAAFFSPESSAMRLAALDNRAAVAGYRAALLIGASLLLDAVFTGPRDVLNAPAGASAVASFTAIVIGAFGLWRLASVTGRPTASTDVEATSHYLAQALRRMIWGVALAAPVLALIGYEFAARFVFFPFVASLVLIGVGYLIFRVAGEAVDIRLESDEAVAPAAAEAGDESGDENVAPGQPLRLIPILVVLVLICVGTPILALIWGASTTDLMAVYRSVARGVVIGDFSISPGAFVAFALIVAIGYMLTRALQRILRYTILPKTGMSTGGAEALVSGLGYVGVMIAIVVAISAAGIDLSSLALVIGALGVGVGLGLQNIVSNFVSGIVLLIERPIKVGDWIEVAGVHGYVRKVNVRSTVIDTFDRSSYILPNSDLISGAVTNYTLSDKIGRVIVPVGVARGANTQQVERILLEVGRKHRMVMAYPAPVAYFIEFGESVLAFELRVMIRDINWILMVRSELNHQINARFREAGIEIAFPQRDLRIRDLGPLEAALATSLHGRAPEPSAGDRVDARPAGASQTDP</sequence>
<name>A0A7L5BWY0_9RHOB</name>
<dbReference type="EMBL" id="CP049056">
    <property type="protein sequence ID" value="QIE55961.1"/>
    <property type="molecule type" value="Genomic_DNA"/>
</dbReference>
<evidence type="ECO:0000259" key="10">
    <source>
        <dbReference type="Pfam" id="PF12607"/>
    </source>
</evidence>
<dbReference type="Pfam" id="PF00924">
    <property type="entry name" value="MS_channel_2nd"/>
    <property type="match status" value="1"/>
</dbReference>
<dbReference type="InterPro" id="IPR022249">
    <property type="entry name" value="DUF3772"/>
</dbReference>
<dbReference type="InterPro" id="IPR011014">
    <property type="entry name" value="MscS_channel_TM-2"/>
</dbReference>
<feature type="domain" description="Mechanosensitive ion channel MscS" evidence="9">
    <location>
        <begin position="640"/>
        <end position="706"/>
    </location>
</feature>
<dbReference type="SUPFAM" id="SSF82689">
    <property type="entry name" value="Mechanosensitive channel protein MscS (YggB), C-terminal domain"/>
    <property type="match status" value="1"/>
</dbReference>
<dbReference type="Gene3D" id="2.30.30.60">
    <property type="match status" value="1"/>
</dbReference>
<dbReference type="PANTHER" id="PTHR30347:SF1">
    <property type="entry name" value="MECHANOSENSITIVE CHANNEL MSCK"/>
    <property type="match status" value="1"/>
</dbReference>
<feature type="transmembrane region" description="Helical" evidence="8">
    <location>
        <begin position="305"/>
        <end position="328"/>
    </location>
</feature>
<evidence type="ECO:0000313" key="13">
    <source>
        <dbReference type="Proteomes" id="UP000503336"/>
    </source>
</evidence>
<dbReference type="AlphaFoldDB" id="A0A7L5BWY0"/>
<proteinExistence type="inferred from homology"/>
<evidence type="ECO:0000256" key="8">
    <source>
        <dbReference type="SAM" id="Phobius"/>
    </source>
</evidence>
<accession>A0A7L5BWY0</accession>
<evidence type="ECO:0000256" key="6">
    <source>
        <dbReference type="ARBA" id="ARBA00023136"/>
    </source>
</evidence>
<dbReference type="Proteomes" id="UP000503336">
    <property type="component" value="Chromosome"/>
</dbReference>
<dbReference type="InterPro" id="IPR052702">
    <property type="entry name" value="MscS-like_channel"/>
</dbReference>
<evidence type="ECO:0000256" key="5">
    <source>
        <dbReference type="ARBA" id="ARBA00022989"/>
    </source>
</evidence>
<dbReference type="PANTHER" id="PTHR30347">
    <property type="entry name" value="POTASSIUM CHANNEL RELATED"/>
    <property type="match status" value="1"/>
</dbReference>
<feature type="transmembrane region" description="Helical" evidence="8">
    <location>
        <begin position="446"/>
        <end position="465"/>
    </location>
</feature>
<feature type="transmembrane region" description="Helical" evidence="8">
    <location>
        <begin position="624"/>
        <end position="653"/>
    </location>
</feature>
<evidence type="ECO:0000256" key="7">
    <source>
        <dbReference type="SAM" id="MobiDB-lite"/>
    </source>
</evidence>
<keyword evidence="13" id="KW-1185">Reference proteome</keyword>
<dbReference type="SUPFAM" id="SSF50182">
    <property type="entry name" value="Sm-like ribonucleoproteins"/>
    <property type="match status" value="1"/>
</dbReference>
<comment type="similarity">
    <text evidence="2">Belongs to the MscS (TC 1.A.23) family.</text>
</comment>
<keyword evidence="6 8" id="KW-0472">Membrane</keyword>
<evidence type="ECO:0000256" key="1">
    <source>
        <dbReference type="ARBA" id="ARBA00004651"/>
    </source>
</evidence>
<evidence type="ECO:0000256" key="2">
    <source>
        <dbReference type="ARBA" id="ARBA00008017"/>
    </source>
</evidence>
<feature type="transmembrane region" description="Helical" evidence="8">
    <location>
        <begin position="275"/>
        <end position="299"/>
    </location>
</feature>
<keyword evidence="3" id="KW-1003">Cell membrane</keyword>
<dbReference type="Pfam" id="PF12607">
    <property type="entry name" value="DUF3772"/>
    <property type="match status" value="1"/>
</dbReference>
<dbReference type="RefSeq" id="WP_165098543.1">
    <property type="nucleotide sequence ID" value="NZ_CP049056.1"/>
</dbReference>
<feature type="transmembrane region" description="Helical" evidence="8">
    <location>
        <begin position="550"/>
        <end position="574"/>
    </location>
</feature>
<feature type="transmembrane region" description="Helical" evidence="8">
    <location>
        <begin position="424"/>
        <end position="440"/>
    </location>
</feature>
<feature type="domain" description="DUF3772" evidence="10">
    <location>
        <begin position="153"/>
        <end position="213"/>
    </location>
</feature>
<feature type="transmembrane region" description="Helical" evidence="8">
    <location>
        <begin position="231"/>
        <end position="254"/>
    </location>
</feature>
<evidence type="ECO:0000313" key="12">
    <source>
        <dbReference type="EMBL" id="QIE55961.1"/>
    </source>
</evidence>
<dbReference type="GO" id="GO:0005886">
    <property type="term" value="C:plasma membrane"/>
    <property type="evidence" value="ECO:0007669"/>
    <property type="project" value="UniProtKB-SubCell"/>
</dbReference>
<dbReference type="InterPro" id="IPR010920">
    <property type="entry name" value="LSM_dom_sf"/>
</dbReference>
<feature type="transmembrane region" description="Helical" evidence="8">
    <location>
        <begin position="349"/>
        <end position="368"/>
    </location>
</feature>
<dbReference type="Gene3D" id="3.30.70.100">
    <property type="match status" value="1"/>
</dbReference>
<evidence type="ECO:0000256" key="4">
    <source>
        <dbReference type="ARBA" id="ARBA00022692"/>
    </source>
</evidence>
<protein>
    <submittedName>
        <fullName evidence="12">Mechanosensitive ion channel family protein</fullName>
    </submittedName>
</protein>
<evidence type="ECO:0000256" key="3">
    <source>
        <dbReference type="ARBA" id="ARBA00022475"/>
    </source>
</evidence>
<dbReference type="SUPFAM" id="SSF82861">
    <property type="entry name" value="Mechanosensitive channel protein MscS (YggB), transmembrane region"/>
    <property type="match status" value="1"/>
</dbReference>
<evidence type="ECO:0000259" key="9">
    <source>
        <dbReference type="Pfam" id="PF00924"/>
    </source>
</evidence>
<feature type="transmembrane region" description="Helical" evidence="8">
    <location>
        <begin position="374"/>
        <end position="395"/>
    </location>
</feature>
<dbReference type="InterPro" id="IPR049278">
    <property type="entry name" value="MS_channel_C"/>
</dbReference>
<feature type="region of interest" description="Disordered" evidence="7">
    <location>
        <begin position="820"/>
        <end position="845"/>
    </location>
</feature>
<dbReference type="GO" id="GO:0008381">
    <property type="term" value="F:mechanosensitive monoatomic ion channel activity"/>
    <property type="evidence" value="ECO:0007669"/>
    <property type="project" value="UniProtKB-ARBA"/>
</dbReference>
<dbReference type="KEGG" id="hdh:G5B40_11155"/>
<dbReference type="InterPro" id="IPR023408">
    <property type="entry name" value="MscS_beta-dom_sf"/>
</dbReference>
<evidence type="ECO:0000259" key="11">
    <source>
        <dbReference type="Pfam" id="PF21082"/>
    </source>
</evidence>
<gene>
    <name evidence="12" type="ORF">G5B40_11155</name>
</gene>
<comment type="subcellular location">
    <subcellularLocation>
        <location evidence="1">Cell membrane</location>
        <topology evidence="1">Multi-pass membrane protein</topology>
    </subcellularLocation>
</comment>
<dbReference type="InterPro" id="IPR006685">
    <property type="entry name" value="MscS_channel_2nd"/>
</dbReference>
<keyword evidence="4 8" id="KW-0812">Transmembrane</keyword>
<keyword evidence="5 8" id="KW-1133">Transmembrane helix</keyword>